<feature type="region of interest" description="Disordered" evidence="1">
    <location>
        <begin position="124"/>
        <end position="157"/>
    </location>
</feature>
<evidence type="ECO:0000256" key="1">
    <source>
        <dbReference type="SAM" id="MobiDB-lite"/>
    </source>
</evidence>
<keyword evidence="3" id="KW-1185">Reference proteome</keyword>
<evidence type="ECO:0000313" key="3">
    <source>
        <dbReference type="Proteomes" id="UP001066276"/>
    </source>
</evidence>
<reference evidence="2" key="1">
    <citation type="journal article" date="2022" name="bioRxiv">
        <title>Sequencing and chromosome-scale assembly of the giantPleurodeles waltlgenome.</title>
        <authorList>
            <person name="Brown T."/>
            <person name="Elewa A."/>
            <person name="Iarovenko S."/>
            <person name="Subramanian E."/>
            <person name="Araus A.J."/>
            <person name="Petzold A."/>
            <person name="Susuki M."/>
            <person name="Suzuki K.-i.T."/>
            <person name="Hayashi T."/>
            <person name="Toyoda A."/>
            <person name="Oliveira C."/>
            <person name="Osipova E."/>
            <person name="Leigh N.D."/>
            <person name="Simon A."/>
            <person name="Yun M.H."/>
        </authorList>
    </citation>
    <scope>NUCLEOTIDE SEQUENCE</scope>
    <source>
        <strain evidence="2">20211129_DDA</strain>
        <tissue evidence="2">Liver</tissue>
    </source>
</reference>
<organism evidence="2 3">
    <name type="scientific">Pleurodeles waltl</name>
    <name type="common">Iberian ribbed newt</name>
    <dbReference type="NCBI Taxonomy" id="8319"/>
    <lineage>
        <taxon>Eukaryota</taxon>
        <taxon>Metazoa</taxon>
        <taxon>Chordata</taxon>
        <taxon>Craniata</taxon>
        <taxon>Vertebrata</taxon>
        <taxon>Euteleostomi</taxon>
        <taxon>Amphibia</taxon>
        <taxon>Batrachia</taxon>
        <taxon>Caudata</taxon>
        <taxon>Salamandroidea</taxon>
        <taxon>Salamandridae</taxon>
        <taxon>Pleurodelinae</taxon>
        <taxon>Pleurodeles</taxon>
    </lineage>
</organism>
<name>A0AAV7WHD8_PLEWA</name>
<sequence>MSGPRFRFLQGSAPASWWEITQYGSGHSASLEVTLDRDVHCSDSAPLNNTNSQCQSRLIRPPALVVLIILWLRGHFSATVWRTSRPLRVLCGLVLGLLQVSPIGSVVPRQAPGALGRVPRSIRAATKKEGRGADPHRGTANHSRVCGSAAAISASSR</sequence>
<comment type="caution">
    <text evidence="2">The sequence shown here is derived from an EMBL/GenBank/DDBJ whole genome shotgun (WGS) entry which is preliminary data.</text>
</comment>
<proteinExistence type="predicted"/>
<gene>
    <name evidence="2" type="ORF">NDU88_006794</name>
</gene>
<protein>
    <submittedName>
        <fullName evidence="2">Uncharacterized protein</fullName>
    </submittedName>
</protein>
<evidence type="ECO:0000313" key="2">
    <source>
        <dbReference type="EMBL" id="KAJ1211434.1"/>
    </source>
</evidence>
<feature type="compositionally biased region" description="Basic and acidic residues" evidence="1">
    <location>
        <begin position="126"/>
        <end position="137"/>
    </location>
</feature>
<dbReference type="EMBL" id="JANPWB010000002">
    <property type="protein sequence ID" value="KAJ1211434.1"/>
    <property type="molecule type" value="Genomic_DNA"/>
</dbReference>
<accession>A0AAV7WHD8</accession>
<dbReference type="AlphaFoldDB" id="A0AAV7WHD8"/>
<dbReference type="Proteomes" id="UP001066276">
    <property type="component" value="Chromosome 1_2"/>
</dbReference>